<dbReference type="InterPro" id="IPR029058">
    <property type="entry name" value="AB_hydrolase_fold"/>
</dbReference>
<sequence>MAEIDLTQHAAQHGGSQPLRGYLATPQGEGPWPGVVMIHEIMGLEPMILRHADRMAQAGYLTLAVDLFSAGGPRRCLVSTIRALQRREGRPFADIETARTWLAASPDCTGKIGVIGFCLGGAFALLTTTTGFDAASVNYGRLPRDLEATLTGSCPIVANYGARDRTLRNAAARLESALTTLDVPHDVKEYPTAGHAFLNDEVTTPLALRPLLHIAGIAPDPESAPHAWHRITTFFSEHLT</sequence>
<dbReference type="PANTHER" id="PTHR46623">
    <property type="entry name" value="CARBOXYMETHYLENEBUTENOLIDASE-RELATED"/>
    <property type="match status" value="1"/>
</dbReference>
<dbReference type="SUPFAM" id="SSF53474">
    <property type="entry name" value="alpha/beta-Hydrolases"/>
    <property type="match status" value="1"/>
</dbReference>
<name>A0A919Q8Z2_9ACTN</name>
<keyword evidence="4" id="KW-1185">Reference proteome</keyword>
<dbReference type="AlphaFoldDB" id="A0A919Q8Z2"/>
<organism evidence="3 4">
    <name type="scientific">Acrocarpospora phusangensis</name>
    <dbReference type="NCBI Taxonomy" id="1070424"/>
    <lineage>
        <taxon>Bacteria</taxon>
        <taxon>Bacillati</taxon>
        <taxon>Actinomycetota</taxon>
        <taxon>Actinomycetes</taxon>
        <taxon>Streptosporangiales</taxon>
        <taxon>Streptosporangiaceae</taxon>
        <taxon>Acrocarpospora</taxon>
    </lineage>
</organism>
<proteinExistence type="predicted"/>
<dbReference type="RefSeq" id="WP_204038892.1">
    <property type="nucleotide sequence ID" value="NZ_BOOA01000002.1"/>
</dbReference>
<evidence type="ECO:0000313" key="3">
    <source>
        <dbReference type="EMBL" id="GIH22032.1"/>
    </source>
</evidence>
<evidence type="ECO:0000313" key="4">
    <source>
        <dbReference type="Proteomes" id="UP000640052"/>
    </source>
</evidence>
<dbReference type="InterPro" id="IPR051049">
    <property type="entry name" value="Dienelactone_hydrolase-like"/>
</dbReference>
<evidence type="ECO:0000259" key="2">
    <source>
        <dbReference type="Pfam" id="PF01738"/>
    </source>
</evidence>
<feature type="region of interest" description="Disordered" evidence="1">
    <location>
        <begin position="1"/>
        <end position="24"/>
    </location>
</feature>
<dbReference type="Pfam" id="PF01738">
    <property type="entry name" value="DLH"/>
    <property type="match status" value="1"/>
</dbReference>
<dbReference type="Proteomes" id="UP000640052">
    <property type="component" value="Unassembled WGS sequence"/>
</dbReference>
<protein>
    <submittedName>
        <fullName evidence="3">Carboxymethylenebutenolidase</fullName>
    </submittedName>
</protein>
<reference evidence="3" key="1">
    <citation type="submission" date="2021-01" db="EMBL/GenBank/DDBJ databases">
        <title>Whole genome shotgun sequence of Acrocarpospora phusangensis NBRC 108782.</title>
        <authorList>
            <person name="Komaki H."/>
            <person name="Tamura T."/>
        </authorList>
    </citation>
    <scope>NUCLEOTIDE SEQUENCE</scope>
    <source>
        <strain evidence="3">NBRC 108782</strain>
    </source>
</reference>
<dbReference type="InterPro" id="IPR002925">
    <property type="entry name" value="Dienelactn_hydro"/>
</dbReference>
<comment type="caution">
    <text evidence="3">The sequence shown here is derived from an EMBL/GenBank/DDBJ whole genome shotgun (WGS) entry which is preliminary data.</text>
</comment>
<feature type="domain" description="Dienelactone hydrolase" evidence="2">
    <location>
        <begin position="19"/>
        <end position="238"/>
    </location>
</feature>
<dbReference type="PANTHER" id="PTHR46623:SF6">
    <property type="entry name" value="ALPHA_BETA-HYDROLASES SUPERFAMILY PROTEIN"/>
    <property type="match status" value="1"/>
</dbReference>
<dbReference type="GO" id="GO:0016787">
    <property type="term" value="F:hydrolase activity"/>
    <property type="evidence" value="ECO:0007669"/>
    <property type="project" value="InterPro"/>
</dbReference>
<dbReference type="Gene3D" id="3.40.50.1820">
    <property type="entry name" value="alpha/beta hydrolase"/>
    <property type="match status" value="1"/>
</dbReference>
<evidence type="ECO:0000256" key="1">
    <source>
        <dbReference type="SAM" id="MobiDB-lite"/>
    </source>
</evidence>
<dbReference type="EMBL" id="BOOA01000002">
    <property type="protein sequence ID" value="GIH22032.1"/>
    <property type="molecule type" value="Genomic_DNA"/>
</dbReference>
<gene>
    <name evidence="3" type="ORF">Aph01nite_03420</name>
</gene>
<accession>A0A919Q8Z2</accession>